<evidence type="ECO:0000313" key="1">
    <source>
        <dbReference type="EMBL" id="KAH3684379.1"/>
    </source>
</evidence>
<comment type="caution">
    <text evidence="1">The sequence shown here is derived from an EMBL/GenBank/DDBJ whole genome shotgun (WGS) entry which is preliminary data.</text>
</comment>
<dbReference type="AlphaFoldDB" id="A0A9P8TMP7"/>
<name>A0A9P8TMP7_WICPI</name>
<gene>
    <name evidence="1" type="ORF">WICPIJ_004655</name>
</gene>
<proteinExistence type="predicted"/>
<sequence length="124" mass="14222">MIIPSLSHHMSLIDVNVQRRRNHTFSICGLIRNERPFRVRHCKELDKLKEGISVICNDCNEQGAWLLGVDGEEDFPLDDVDGLEDRLDKYDWFKGTFKEEREVEGGDLLTLSFKTKVVDSASLA</sequence>
<evidence type="ECO:0000313" key="2">
    <source>
        <dbReference type="Proteomes" id="UP000774326"/>
    </source>
</evidence>
<reference evidence="1" key="1">
    <citation type="journal article" date="2021" name="Open Biol.">
        <title>Shared evolutionary footprints suggest mitochondrial oxidative damage underlies multiple complex I losses in fungi.</title>
        <authorList>
            <person name="Schikora-Tamarit M.A."/>
            <person name="Marcet-Houben M."/>
            <person name="Nosek J."/>
            <person name="Gabaldon T."/>
        </authorList>
    </citation>
    <scope>NUCLEOTIDE SEQUENCE</scope>
    <source>
        <strain evidence="1">CBS2887</strain>
    </source>
</reference>
<dbReference type="EMBL" id="JAEUBG010002548">
    <property type="protein sequence ID" value="KAH3684379.1"/>
    <property type="molecule type" value="Genomic_DNA"/>
</dbReference>
<accession>A0A9P8TMP7</accession>
<keyword evidence="2" id="KW-1185">Reference proteome</keyword>
<organism evidence="1 2">
    <name type="scientific">Wickerhamomyces pijperi</name>
    <name type="common">Yeast</name>
    <name type="synonym">Pichia pijperi</name>
    <dbReference type="NCBI Taxonomy" id="599730"/>
    <lineage>
        <taxon>Eukaryota</taxon>
        <taxon>Fungi</taxon>
        <taxon>Dikarya</taxon>
        <taxon>Ascomycota</taxon>
        <taxon>Saccharomycotina</taxon>
        <taxon>Saccharomycetes</taxon>
        <taxon>Phaffomycetales</taxon>
        <taxon>Wickerhamomycetaceae</taxon>
        <taxon>Wickerhamomyces</taxon>
    </lineage>
</organism>
<dbReference type="Proteomes" id="UP000774326">
    <property type="component" value="Unassembled WGS sequence"/>
</dbReference>
<reference evidence="1" key="2">
    <citation type="submission" date="2021-01" db="EMBL/GenBank/DDBJ databases">
        <authorList>
            <person name="Schikora-Tamarit M.A."/>
        </authorList>
    </citation>
    <scope>NUCLEOTIDE SEQUENCE</scope>
    <source>
        <strain evidence="1">CBS2887</strain>
    </source>
</reference>
<protein>
    <submittedName>
        <fullName evidence="1">Uncharacterized protein</fullName>
    </submittedName>
</protein>